<keyword evidence="3" id="KW-0862">Zinc</keyword>
<gene>
    <name evidence="5" type="ORF">B0A48_16772</name>
</gene>
<dbReference type="InterPro" id="IPR011011">
    <property type="entry name" value="Znf_FYVE_PHD"/>
</dbReference>
<feature type="domain" description="Zinc finger PHD-type" evidence="4">
    <location>
        <begin position="11"/>
        <end position="59"/>
    </location>
</feature>
<dbReference type="EMBL" id="NAJO01000056">
    <property type="protein sequence ID" value="OQN97230.1"/>
    <property type="molecule type" value="Genomic_DNA"/>
</dbReference>
<proteinExistence type="predicted"/>
<accession>A0A1V8SE46</accession>
<dbReference type="STRING" id="1507870.A0A1V8SE46"/>
<protein>
    <recommendedName>
        <fullName evidence="4">Zinc finger PHD-type domain-containing protein</fullName>
    </recommendedName>
</protein>
<keyword evidence="6" id="KW-1185">Reference proteome</keyword>
<dbReference type="Proteomes" id="UP000192596">
    <property type="component" value="Unassembled WGS sequence"/>
</dbReference>
<dbReference type="OrthoDB" id="418595at2759"/>
<name>A0A1V8SE46_9PEZI</name>
<comment type="caution">
    <text evidence="5">The sequence shown here is derived from an EMBL/GenBank/DDBJ whole genome shotgun (WGS) entry which is preliminary data.</text>
</comment>
<dbReference type="SUPFAM" id="SSF57903">
    <property type="entry name" value="FYVE/PHD zinc finger"/>
    <property type="match status" value="1"/>
</dbReference>
<dbReference type="PROSITE" id="PS01359">
    <property type="entry name" value="ZF_PHD_1"/>
    <property type="match status" value="1"/>
</dbReference>
<evidence type="ECO:0000256" key="1">
    <source>
        <dbReference type="ARBA" id="ARBA00022723"/>
    </source>
</evidence>
<dbReference type="InterPro" id="IPR019786">
    <property type="entry name" value="Zinc_finger_PHD-type_CS"/>
</dbReference>
<keyword evidence="2" id="KW-0863">Zinc-finger</keyword>
<evidence type="ECO:0000256" key="3">
    <source>
        <dbReference type="ARBA" id="ARBA00022833"/>
    </source>
</evidence>
<evidence type="ECO:0000259" key="4">
    <source>
        <dbReference type="SMART" id="SM00249"/>
    </source>
</evidence>
<keyword evidence="1" id="KW-0479">Metal-binding</keyword>
<dbReference type="InParanoid" id="A0A1V8SE46"/>
<dbReference type="AlphaFoldDB" id="A0A1V8SE46"/>
<dbReference type="Pfam" id="PF20826">
    <property type="entry name" value="PHD_5"/>
    <property type="match status" value="1"/>
</dbReference>
<evidence type="ECO:0000256" key="2">
    <source>
        <dbReference type="ARBA" id="ARBA00022771"/>
    </source>
</evidence>
<sequence>MASTTAGSIVNCPCLEIDQEDPRKYVQCSICSTWQHLLCMGLPLRNSDLPDRYYCHICQPTEHPLLMTCTEAGKMAELVEMRNERATMRGSGGVGGRLKREWMVMECLRLVSRVPNVETHWAAFFTGDPSCLATNDDADATITLLEDLSRAVQNAVRYLALPVLEQLRADLVRRLHQSEVEQVQVLWCLREKLNRGIMVRIRNQQGQEAVAMVRRYFDL</sequence>
<reference evidence="6" key="1">
    <citation type="submission" date="2017-03" db="EMBL/GenBank/DDBJ databases">
        <title>Genomes of endolithic fungi from Antarctica.</title>
        <authorList>
            <person name="Coleine C."/>
            <person name="Masonjones S."/>
            <person name="Stajich J.E."/>
        </authorList>
    </citation>
    <scope>NUCLEOTIDE SEQUENCE [LARGE SCALE GENOMIC DNA]</scope>
    <source>
        <strain evidence="6">CCFEE 5527</strain>
    </source>
</reference>
<dbReference type="GO" id="GO:0008270">
    <property type="term" value="F:zinc ion binding"/>
    <property type="evidence" value="ECO:0007669"/>
    <property type="project" value="UniProtKB-KW"/>
</dbReference>
<dbReference type="InterPro" id="IPR013083">
    <property type="entry name" value="Znf_RING/FYVE/PHD"/>
</dbReference>
<dbReference type="InterPro" id="IPR001965">
    <property type="entry name" value="Znf_PHD"/>
</dbReference>
<evidence type="ECO:0000313" key="5">
    <source>
        <dbReference type="EMBL" id="OQN97230.1"/>
    </source>
</evidence>
<organism evidence="5 6">
    <name type="scientific">Cryoendolithus antarcticus</name>
    <dbReference type="NCBI Taxonomy" id="1507870"/>
    <lineage>
        <taxon>Eukaryota</taxon>
        <taxon>Fungi</taxon>
        <taxon>Dikarya</taxon>
        <taxon>Ascomycota</taxon>
        <taxon>Pezizomycotina</taxon>
        <taxon>Dothideomycetes</taxon>
        <taxon>Dothideomycetidae</taxon>
        <taxon>Cladosporiales</taxon>
        <taxon>Cladosporiaceae</taxon>
        <taxon>Cryoendolithus</taxon>
    </lineage>
</organism>
<dbReference type="SMART" id="SM00249">
    <property type="entry name" value="PHD"/>
    <property type="match status" value="1"/>
</dbReference>
<evidence type="ECO:0000313" key="6">
    <source>
        <dbReference type="Proteomes" id="UP000192596"/>
    </source>
</evidence>
<dbReference type="Gene3D" id="3.30.40.10">
    <property type="entry name" value="Zinc/RING finger domain, C3HC4 (zinc finger)"/>
    <property type="match status" value="1"/>
</dbReference>